<dbReference type="InterPro" id="IPR032675">
    <property type="entry name" value="LRR_dom_sf"/>
</dbReference>
<dbReference type="EMBL" id="CACVBS010000050">
    <property type="protein sequence ID" value="CAA7265626.1"/>
    <property type="molecule type" value="Genomic_DNA"/>
</dbReference>
<protein>
    <recommendedName>
        <fullName evidence="3">F-box domain-containing protein</fullName>
    </recommendedName>
</protein>
<name>A0A8S0WTZ4_CYCAE</name>
<gene>
    <name evidence="1" type="ORF">AAE3_LOCUS7932</name>
</gene>
<dbReference type="SUPFAM" id="SSF52047">
    <property type="entry name" value="RNI-like"/>
    <property type="match status" value="1"/>
</dbReference>
<evidence type="ECO:0000313" key="1">
    <source>
        <dbReference type="EMBL" id="CAA7265626.1"/>
    </source>
</evidence>
<dbReference type="Gene3D" id="3.80.10.10">
    <property type="entry name" value="Ribonuclease Inhibitor"/>
    <property type="match status" value="1"/>
</dbReference>
<accession>A0A8S0WTZ4</accession>
<comment type="caution">
    <text evidence="1">The sequence shown here is derived from an EMBL/GenBank/DDBJ whole genome shotgun (WGS) entry which is preliminary data.</text>
</comment>
<sequence>MPAIIRSLRDNTNTLTKPRDVTACRLRNRLLPALQLCSDLLEYLFLLGANLEADEYHRRRTVLAYSQVCHDWRTAALATKSLWVQLMDFDDMSWKWNEEMLRRSHPLPVTIGSCTFPPREMNKVSSELGYLERIRTYRLGFADETWEVLEGKLREPAASLEYLSLAYVPLHPSKTHRPWYSFPLNLFDNCAPQFRRLKLEGCIVDFNASVLRSLTSLSVLNLDANHKLAPSAFEWIALVSTLPFLTDLFIKDAIYSASSLSEPRVHFSKMPPSKVRLHRLASLHLEGNIGAVATFLKYVILPASCSLSVACSEAQPGAEMEGVLSSFVDVLERTIRRRQDTENLTFPLLLYARASSIYISTDERHKDHPRPSSPLSSLNFDLEFHAHLSSSWEPFLTPILSAFSAPAFLSNTNNDVGPVSANNGLVSYITSLEILLPSCHSALAPFLRKATRLEALINLPVTLAKNLLPDLRLIPPHRSHSPPPTGTHMTFNPPSSSILAPVPYPEVPLPLLHTISFNDDKSTWGVPYGTLLSYLRWRSEDADAPLSRVIFRRCVLLEEKALELQAVGVEVQCDNEGTRWQNL</sequence>
<organism evidence="1 2">
    <name type="scientific">Cyclocybe aegerita</name>
    <name type="common">Black poplar mushroom</name>
    <name type="synonym">Agrocybe aegerita</name>
    <dbReference type="NCBI Taxonomy" id="1973307"/>
    <lineage>
        <taxon>Eukaryota</taxon>
        <taxon>Fungi</taxon>
        <taxon>Dikarya</taxon>
        <taxon>Basidiomycota</taxon>
        <taxon>Agaricomycotina</taxon>
        <taxon>Agaricomycetes</taxon>
        <taxon>Agaricomycetidae</taxon>
        <taxon>Agaricales</taxon>
        <taxon>Agaricineae</taxon>
        <taxon>Bolbitiaceae</taxon>
        <taxon>Cyclocybe</taxon>
    </lineage>
</organism>
<keyword evidence="2" id="KW-1185">Reference proteome</keyword>
<evidence type="ECO:0000313" key="2">
    <source>
        <dbReference type="Proteomes" id="UP000467700"/>
    </source>
</evidence>
<dbReference type="OrthoDB" id="3046437at2759"/>
<evidence type="ECO:0008006" key="3">
    <source>
        <dbReference type="Google" id="ProtNLM"/>
    </source>
</evidence>
<proteinExistence type="predicted"/>
<dbReference type="AlphaFoldDB" id="A0A8S0WTZ4"/>
<reference evidence="1 2" key="1">
    <citation type="submission" date="2020-01" db="EMBL/GenBank/DDBJ databases">
        <authorList>
            <person name="Gupta K D."/>
        </authorList>
    </citation>
    <scope>NUCLEOTIDE SEQUENCE [LARGE SCALE GENOMIC DNA]</scope>
</reference>
<dbReference type="Proteomes" id="UP000467700">
    <property type="component" value="Unassembled WGS sequence"/>
</dbReference>